<accession>A0AAD8AKH7</accession>
<evidence type="ECO:0000313" key="2">
    <source>
        <dbReference type="Proteomes" id="UP001233999"/>
    </source>
</evidence>
<evidence type="ECO:0000313" key="1">
    <source>
        <dbReference type="EMBL" id="KAJ9600815.1"/>
    </source>
</evidence>
<reference evidence="1" key="2">
    <citation type="submission" date="2023-05" db="EMBL/GenBank/DDBJ databases">
        <authorList>
            <person name="Fouks B."/>
        </authorList>
    </citation>
    <scope>NUCLEOTIDE SEQUENCE</scope>
    <source>
        <strain evidence="1">Stay&amp;Tobe</strain>
        <tissue evidence="1">Testes</tissue>
    </source>
</reference>
<reference evidence="1" key="1">
    <citation type="journal article" date="2023" name="IScience">
        <title>Live-bearing cockroach genome reveals convergent evolutionary mechanisms linked to viviparity in insects and beyond.</title>
        <authorList>
            <person name="Fouks B."/>
            <person name="Harrison M.C."/>
            <person name="Mikhailova A.A."/>
            <person name="Marchal E."/>
            <person name="English S."/>
            <person name="Carruthers M."/>
            <person name="Jennings E.C."/>
            <person name="Chiamaka E.L."/>
            <person name="Frigard R.A."/>
            <person name="Pippel M."/>
            <person name="Attardo G.M."/>
            <person name="Benoit J.B."/>
            <person name="Bornberg-Bauer E."/>
            <person name="Tobe S.S."/>
        </authorList>
    </citation>
    <scope>NUCLEOTIDE SEQUENCE</scope>
    <source>
        <strain evidence="1">Stay&amp;Tobe</strain>
    </source>
</reference>
<gene>
    <name evidence="1" type="ORF">L9F63_001027</name>
</gene>
<dbReference type="AlphaFoldDB" id="A0AAD8AKH7"/>
<dbReference type="Proteomes" id="UP001233999">
    <property type="component" value="Unassembled WGS sequence"/>
</dbReference>
<keyword evidence="2" id="KW-1185">Reference proteome</keyword>
<dbReference type="EMBL" id="JASPKZ010000045">
    <property type="protein sequence ID" value="KAJ9600815.1"/>
    <property type="molecule type" value="Genomic_DNA"/>
</dbReference>
<sequence length="147" mass="16562">GVKKSADIGRIASKHVKVTVSGKNYNTGKDRAVTLSLKKSKIQSQIAAVENMNHVNDKENQNNDVEEMDTQEAVPSWRQVFVTRPHTLKYSPNWRTGLPGSPGGHYSNLRTFLLRRVVTDFSYQTAPIYRPEGPSLTCYTGLRDRKN</sequence>
<feature type="non-terminal residue" evidence="1">
    <location>
        <position position="147"/>
    </location>
</feature>
<proteinExistence type="predicted"/>
<comment type="caution">
    <text evidence="1">The sequence shown here is derived from an EMBL/GenBank/DDBJ whole genome shotgun (WGS) entry which is preliminary data.</text>
</comment>
<name>A0AAD8AKH7_DIPPU</name>
<protein>
    <submittedName>
        <fullName evidence="1">Uncharacterized protein</fullName>
    </submittedName>
</protein>
<organism evidence="1 2">
    <name type="scientific">Diploptera punctata</name>
    <name type="common">Pacific beetle cockroach</name>
    <dbReference type="NCBI Taxonomy" id="6984"/>
    <lineage>
        <taxon>Eukaryota</taxon>
        <taxon>Metazoa</taxon>
        <taxon>Ecdysozoa</taxon>
        <taxon>Arthropoda</taxon>
        <taxon>Hexapoda</taxon>
        <taxon>Insecta</taxon>
        <taxon>Pterygota</taxon>
        <taxon>Neoptera</taxon>
        <taxon>Polyneoptera</taxon>
        <taxon>Dictyoptera</taxon>
        <taxon>Blattodea</taxon>
        <taxon>Blaberoidea</taxon>
        <taxon>Blaberidae</taxon>
        <taxon>Diplopterinae</taxon>
        <taxon>Diploptera</taxon>
    </lineage>
</organism>